<evidence type="ECO:0000313" key="3">
    <source>
        <dbReference type="Proteomes" id="UP000319663"/>
    </source>
</evidence>
<dbReference type="STRING" id="5098.A0A507QKW8"/>
<feature type="signal peptide" evidence="1">
    <location>
        <begin position="1"/>
        <end position="17"/>
    </location>
</feature>
<accession>A0A507QKW8</accession>
<dbReference type="EMBL" id="VIFY01000353">
    <property type="protein sequence ID" value="TQB67590.1"/>
    <property type="molecule type" value="Genomic_DNA"/>
</dbReference>
<evidence type="ECO:0000256" key="1">
    <source>
        <dbReference type="SAM" id="SignalP"/>
    </source>
</evidence>
<dbReference type="Proteomes" id="UP000319663">
    <property type="component" value="Unassembled WGS sequence"/>
</dbReference>
<reference evidence="2 3" key="1">
    <citation type="submission" date="2019-06" db="EMBL/GenBank/DDBJ databases">
        <title>Wine fermentation using esterase from Monascus purpureus.</title>
        <authorList>
            <person name="Geng C."/>
            <person name="Zhang Y."/>
        </authorList>
    </citation>
    <scope>NUCLEOTIDE SEQUENCE [LARGE SCALE GENOMIC DNA]</scope>
    <source>
        <strain evidence="2">HQ1</strain>
    </source>
</reference>
<keyword evidence="1" id="KW-0732">Signal</keyword>
<dbReference type="AlphaFoldDB" id="A0A507QKW8"/>
<evidence type="ECO:0000313" key="2">
    <source>
        <dbReference type="EMBL" id="TQB67590.1"/>
    </source>
</evidence>
<comment type="caution">
    <text evidence="2">The sequence shown here is derived from an EMBL/GenBank/DDBJ whole genome shotgun (WGS) entry which is preliminary data.</text>
</comment>
<keyword evidence="3" id="KW-1185">Reference proteome</keyword>
<organism evidence="2 3">
    <name type="scientific">Monascus purpureus</name>
    <name type="common">Red mold</name>
    <name type="synonym">Monascus anka</name>
    <dbReference type="NCBI Taxonomy" id="5098"/>
    <lineage>
        <taxon>Eukaryota</taxon>
        <taxon>Fungi</taxon>
        <taxon>Dikarya</taxon>
        <taxon>Ascomycota</taxon>
        <taxon>Pezizomycotina</taxon>
        <taxon>Eurotiomycetes</taxon>
        <taxon>Eurotiomycetidae</taxon>
        <taxon>Eurotiales</taxon>
        <taxon>Aspergillaceae</taxon>
        <taxon>Monascus</taxon>
    </lineage>
</organism>
<protein>
    <submittedName>
        <fullName evidence="2">Uncharacterized protein</fullName>
    </submittedName>
</protein>
<sequence length="440" mass="43563">MRTGWLLLASLAGYALGLPTDLNRRGLTISAGADVDVSAVVTGFVSEKISVSSFAGLSANGCAGLEVAVLGAEATVVGVAVREEIKAWLLSAGVHIFDASIHAALIAWCEATEAAILSVDVIAGLALYTPFLAQIAAEASLVATVNGIVAIDHFIQGEVALAASAQAALLSFITSSSAAALDLQVKAALAVAAAGGVVATLDAEVKAALLAWVTAEACTLEASLKAAVIAWIHGVVAAEVAVVDALQVEAAKIVAAGELIIAEVTAAGALVASVQASLAAFLKTNLVLGVDAGILASLKLAAAGELATALSVEARLALIAWLQAPFCALTAELKSAVLLWLSFAAAAEKTALALTAVDVFAIKAFLASSAAAALSVEIRAALGALLAGESLASLAVEVRAALAALLGGAAGVVVPFGFEVLVWGWIGGVTLVGGAPTVVL</sequence>
<gene>
    <name evidence="2" type="ORF">MPDQ_005180</name>
</gene>
<name>A0A507QKW8_MONPU</name>
<feature type="chain" id="PRO_5021278413" evidence="1">
    <location>
        <begin position="18"/>
        <end position="440"/>
    </location>
</feature>
<dbReference type="OrthoDB" id="4526936at2759"/>
<proteinExistence type="predicted"/>